<sequence>MSNSIQRMSHFTPLATTIHVQQIEIPSSEAYILGIVGWPYIVNAVDGVFTPMSSDFRHQPVSPTSTNVHVCLSHSMLEDCSPVALKLKAIQTSSCRSHERSFSLFL</sequence>
<dbReference type="EMBL" id="LS974625">
    <property type="protein sequence ID" value="CAG7867678.1"/>
    <property type="molecule type" value="Genomic_DNA"/>
</dbReference>
<gene>
    <name evidence="1" type="ORF">BRAPAZ1V2_A09P81450.2</name>
</gene>
<organism evidence="1 2">
    <name type="scientific">Brassica campestris</name>
    <name type="common">Field mustard</name>
    <dbReference type="NCBI Taxonomy" id="3711"/>
    <lineage>
        <taxon>Eukaryota</taxon>
        <taxon>Viridiplantae</taxon>
        <taxon>Streptophyta</taxon>
        <taxon>Embryophyta</taxon>
        <taxon>Tracheophyta</taxon>
        <taxon>Spermatophyta</taxon>
        <taxon>Magnoliopsida</taxon>
        <taxon>eudicotyledons</taxon>
        <taxon>Gunneridae</taxon>
        <taxon>Pentapetalae</taxon>
        <taxon>rosids</taxon>
        <taxon>malvids</taxon>
        <taxon>Brassicales</taxon>
        <taxon>Brassicaceae</taxon>
        <taxon>Brassiceae</taxon>
        <taxon>Brassica</taxon>
    </lineage>
</organism>
<dbReference type="Gramene" id="A09p81450.2_BraZ1">
    <property type="protein sequence ID" value="A09p81450.2_BraZ1.CDS"/>
    <property type="gene ID" value="A09g81450.2_BraZ1"/>
</dbReference>
<evidence type="ECO:0000313" key="1">
    <source>
        <dbReference type="EMBL" id="CAG7867678.1"/>
    </source>
</evidence>
<reference evidence="1 2" key="1">
    <citation type="submission" date="2021-07" db="EMBL/GenBank/DDBJ databases">
        <authorList>
            <consortium name="Genoscope - CEA"/>
            <person name="William W."/>
        </authorList>
    </citation>
    <scope>NUCLEOTIDE SEQUENCE [LARGE SCALE GENOMIC DNA]</scope>
</reference>
<protein>
    <submittedName>
        <fullName evidence="1">Uncharacterized protein</fullName>
    </submittedName>
</protein>
<name>A0A8D9D3Z2_BRACM</name>
<feature type="non-terminal residue" evidence="1">
    <location>
        <position position="1"/>
    </location>
</feature>
<accession>A0A8D9D3Z2</accession>
<evidence type="ECO:0000313" key="2">
    <source>
        <dbReference type="Proteomes" id="UP000694005"/>
    </source>
</evidence>
<proteinExistence type="predicted"/>
<dbReference type="AlphaFoldDB" id="A0A8D9D3Z2"/>
<dbReference type="Proteomes" id="UP000694005">
    <property type="component" value="Chromosome A09"/>
</dbReference>